<dbReference type="RefSeq" id="XP_047737114.1">
    <property type="nucleotide sequence ID" value="XM_047881158.1"/>
</dbReference>
<evidence type="ECO:0000256" key="2">
    <source>
        <dbReference type="SAM" id="Phobius"/>
    </source>
</evidence>
<reference evidence="4" key="1">
    <citation type="submission" date="2025-08" db="UniProtKB">
        <authorList>
            <consortium name="RefSeq"/>
        </authorList>
    </citation>
    <scope>IDENTIFICATION</scope>
    <source>
        <tissue evidence="4">Whole organism</tissue>
    </source>
</reference>
<evidence type="ECO:0000313" key="3">
    <source>
        <dbReference type="Proteomes" id="UP000694843"/>
    </source>
</evidence>
<dbReference type="KEGG" id="hazt:125178112"/>
<feature type="region of interest" description="Disordered" evidence="1">
    <location>
        <begin position="258"/>
        <end position="347"/>
    </location>
</feature>
<name>A0A979FLK8_HYAAZ</name>
<evidence type="ECO:0000313" key="4">
    <source>
        <dbReference type="RefSeq" id="XP_047737114.1"/>
    </source>
</evidence>
<feature type="compositionally biased region" description="Basic and acidic residues" evidence="1">
    <location>
        <begin position="412"/>
        <end position="423"/>
    </location>
</feature>
<gene>
    <name evidence="4" type="primary">LOC125178112</name>
</gene>
<feature type="compositionally biased region" description="Polar residues" evidence="1">
    <location>
        <begin position="384"/>
        <end position="393"/>
    </location>
</feature>
<dbReference type="Proteomes" id="UP000694843">
    <property type="component" value="Unplaced"/>
</dbReference>
<keyword evidence="2" id="KW-1133">Transmembrane helix</keyword>
<dbReference type="AlphaFoldDB" id="A0A979FLK8"/>
<protein>
    <submittedName>
        <fullName evidence="4">Uncharacterized protein LOC125178112</fullName>
    </submittedName>
</protein>
<sequence length="820" mass="88155">MDEGVGTDSKVNMLVSLMEALRSAVRAGGAETPILVHSASYPGGVTPHSTGTFSLDTSLAAHARFAVYYYDLNHVGNAIHLTAPSGTTFASVNMQEEDGDVNMIFVNLHNAEKGVWRYKVENRADSHQGLHIQVTAQPSTSNDVTVKVWTSQSDDEDQQTETQQPIVMYGEVKVGGISVLNAGVMATLQRLGTNATGGTYPPVHVPLLDLGTGDPDITRGDGIYSRYAPPLDGPSRYALTLSVDASKAVLALSHNHHAGSSTSQYSAYRNTASSSTFPSEPSHEGTTTYQSTGSSHDPLEDFHESQHEEKDSALASRELLRASHFNRDSQERLQSFSSSGRLDRGPENQEHINFIHSTDVQGSFVSSLHSIESHLEESVAPFQESGSPQSSSFPAYPSPIGRSHSKSTNNIKHKDLVSSEEHSSAGSNRYRGRSHAKVRSEADKARHHRRRRAGHEKEVSIIVIKGSGFSSGLGSGGDGGGERVAVIAGSVGGVLLVLLLLVSYCYCFPAGIAKRNTTRRQYGNDLGDENHKNGGNGQRPLVNGGSLLVTSASRGSVLLNMAEEVCRNDGSPSRLREANSGRGHANIIADDVNSPEGNEEFPRALEPQLRNANAEDSDTQRTLSMSIPDVTRVEPQVGTSVAPDPSQPQFFTLGRNAARNHSNSSSTSSRHSFHDRSTPSGGANQLDLQDIQQRTGGVINRYNNSTQNHFQQMQGQPLDQQKYHKPQPMQSPYDPRRGSGGSNPYAALGNSYRTPHEDSDAGSLCREGGSIGGDSFNESLLCDDRNHSPPPPAPSGPPVDSTGARTSPYTPLNRRSLAML</sequence>
<keyword evidence="2" id="KW-0812">Transmembrane</keyword>
<feature type="region of interest" description="Disordered" evidence="1">
    <location>
        <begin position="658"/>
        <end position="685"/>
    </location>
</feature>
<feature type="region of interest" description="Disordered" evidence="1">
    <location>
        <begin position="379"/>
        <end position="456"/>
    </location>
</feature>
<accession>A0A979FLK8</accession>
<feature type="compositionally biased region" description="Polar residues" evidence="1">
    <location>
        <begin position="710"/>
        <end position="719"/>
    </location>
</feature>
<feature type="transmembrane region" description="Helical" evidence="2">
    <location>
        <begin position="491"/>
        <end position="512"/>
    </location>
</feature>
<feature type="compositionally biased region" description="Basic and acidic residues" evidence="1">
    <location>
        <begin position="297"/>
        <end position="331"/>
    </location>
</feature>
<dbReference type="GeneID" id="125178112"/>
<feature type="compositionally biased region" description="Polar residues" evidence="1">
    <location>
        <begin position="258"/>
        <end position="295"/>
    </location>
</feature>
<feature type="compositionally biased region" description="Pro residues" evidence="1">
    <location>
        <begin position="788"/>
        <end position="797"/>
    </location>
</feature>
<feature type="region of interest" description="Disordered" evidence="1">
    <location>
        <begin position="710"/>
        <end position="820"/>
    </location>
</feature>
<feature type="region of interest" description="Disordered" evidence="1">
    <location>
        <begin position="523"/>
        <end position="545"/>
    </location>
</feature>
<keyword evidence="3" id="KW-1185">Reference proteome</keyword>
<feature type="compositionally biased region" description="Low complexity" evidence="1">
    <location>
        <begin position="658"/>
        <end position="670"/>
    </location>
</feature>
<feature type="region of interest" description="Disordered" evidence="1">
    <location>
        <begin position="568"/>
        <end position="627"/>
    </location>
</feature>
<feature type="compositionally biased region" description="Basic residues" evidence="1">
    <location>
        <begin position="445"/>
        <end position="454"/>
    </location>
</feature>
<dbReference type="OrthoDB" id="687730at2759"/>
<proteinExistence type="predicted"/>
<evidence type="ECO:0000256" key="1">
    <source>
        <dbReference type="SAM" id="MobiDB-lite"/>
    </source>
</evidence>
<keyword evidence="2" id="KW-0472">Membrane</keyword>
<organism evidence="3 4">
    <name type="scientific">Hyalella azteca</name>
    <name type="common">Amphipod</name>
    <dbReference type="NCBI Taxonomy" id="294128"/>
    <lineage>
        <taxon>Eukaryota</taxon>
        <taxon>Metazoa</taxon>
        <taxon>Ecdysozoa</taxon>
        <taxon>Arthropoda</taxon>
        <taxon>Crustacea</taxon>
        <taxon>Multicrustacea</taxon>
        <taxon>Malacostraca</taxon>
        <taxon>Eumalacostraca</taxon>
        <taxon>Peracarida</taxon>
        <taxon>Amphipoda</taxon>
        <taxon>Senticaudata</taxon>
        <taxon>Talitrida</taxon>
        <taxon>Talitroidea</taxon>
        <taxon>Hyalellidae</taxon>
        <taxon>Hyalella</taxon>
    </lineage>
</organism>